<evidence type="ECO:0000313" key="2">
    <source>
        <dbReference type="Proteomes" id="UP001239213"/>
    </source>
</evidence>
<dbReference type="EMBL" id="MPDP01000304">
    <property type="protein sequence ID" value="KAK1450627.1"/>
    <property type="molecule type" value="Genomic_DNA"/>
</dbReference>
<protein>
    <submittedName>
        <fullName evidence="1">Uncharacterized protein</fullName>
    </submittedName>
</protein>
<proteinExistence type="predicted"/>
<reference evidence="1" key="1">
    <citation type="submission" date="2016-11" db="EMBL/GenBank/DDBJ databases">
        <title>The genome sequence of Colletotrichum cuscutae.</title>
        <authorList>
            <person name="Baroncelli R."/>
        </authorList>
    </citation>
    <scope>NUCLEOTIDE SEQUENCE</scope>
    <source>
        <strain evidence="1">IMI 304802</strain>
    </source>
</reference>
<sequence length="122" mass="13985">MCQPTDPYCWYIEAHMESKDRLDSLHKPLPYNAEPIASQSLAQTEKKGVPHPPAGLSRILFFPRHTSTVTHLPVYDINNIYNEAVKDAPMGSGIYKINMMFMRRPKGDETVFQCRILHRRGA</sequence>
<dbReference type="Proteomes" id="UP001239213">
    <property type="component" value="Unassembled WGS sequence"/>
</dbReference>
<accession>A0AAI9XIW4</accession>
<dbReference type="AlphaFoldDB" id="A0AAI9XIW4"/>
<comment type="caution">
    <text evidence="1">The sequence shown here is derived from an EMBL/GenBank/DDBJ whole genome shotgun (WGS) entry which is preliminary data.</text>
</comment>
<keyword evidence="2" id="KW-1185">Reference proteome</keyword>
<gene>
    <name evidence="1" type="ORF">CCUS01_02083</name>
</gene>
<evidence type="ECO:0000313" key="1">
    <source>
        <dbReference type="EMBL" id="KAK1450627.1"/>
    </source>
</evidence>
<name>A0AAI9XIW4_9PEZI</name>
<organism evidence="1 2">
    <name type="scientific">Colletotrichum cuscutae</name>
    <dbReference type="NCBI Taxonomy" id="1209917"/>
    <lineage>
        <taxon>Eukaryota</taxon>
        <taxon>Fungi</taxon>
        <taxon>Dikarya</taxon>
        <taxon>Ascomycota</taxon>
        <taxon>Pezizomycotina</taxon>
        <taxon>Sordariomycetes</taxon>
        <taxon>Hypocreomycetidae</taxon>
        <taxon>Glomerellales</taxon>
        <taxon>Glomerellaceae</taxon>
        <taxon>Colletotrichum</taxon>
        <taxon>Colletotrichum acutatum species complex</taxon>
    </lineage>
</organism>